<keyword evidence="6" id="KW-0269">Exonuclease</keyword>
<accession>A0A6M1RRW0</accession>
<keyword evidence="7" id="KW-0067">ATP-binding</keyword>
<evidence type="ECO:0000256" key="4">
    <source>
        <dbReference type="ARBA" id="ARBA00022801"/>
    </source>
</evidence>
<keyword evidence="2" id="KW-0547">Nucleotide-binding</keyword>
<keyword evidence="5" id="KW-0347">Helicase</keyword>
<keyword evidence="9" id="KW-0234">DNA repair</keyword>
<organism evidence="11 12">
    <name type="scientific">Limisphaera ngatamarikiensis</name>
    <dbReference type="NCBI Taxonomy" id="1324935"/>
    <lineage>
        <taxon>Bacteria</taxon>
        <taxon>Pseudomonadati</taxon>
        <taxon>Verrucomicrobiota</taxon>
        <taxon>Verrucomicrobiia</taxon>
        <taxon>Limisphaerales</taxon>
        <taxon>Limisphaeraceae</taxon>
        <taxon>Limisphaera</taxon>
    </lineage>
</organism>
<dbReference type="AlphaFoldDB" id="A0A6M1RRW0"/>
<evidence type="ECO:0000256" key="2">
    <source>
        <dbReference type="ARBA" id="ARBA00022741"/>
    </source>
</evidence>
<evidence type="ECO:0000256" key="8">
    <source>
        <dbReference type="ARBA" id="ARBA00023125"/>
    </source>
</evidence>
<dbReference type="PANTHER" id="PTHR30591">
    <property type="entry name" value="RECBCD ENZYME SUBUNIT RECC"/>
    <property type="match status" value="1"/>
</dbReference>
<dbReference type="InterPro" id="IPR038726">
    <property type="entry name" value="PDDEXK_AddAB-type"/>
</dbReference>
<dbReference type="Pfam" id="PF12705">
    <property type="entry name" value="PDDEXK_1"/>
    <property type="match status" value="1"/>
</dbReference>
<dbReference type="GO" id="GO:0003677">
    <property type="term" value="F:DNA binding"/>
    <property type="evidence" value="ECO:0007669"/>
    <property type="project" value="UniProtKB-KW"/>
</dbReference>
<dbReference type="Gene3D" id="3.90.320.10">
    <property type="match status" value="1"/>
</dbReference>
<comment type="caution">
    <text evidence="11">The sequence shown here is derived from an EMBL/GenBank/DDBJ whole genome shotgun (WGS) entry which is preliminary data.</text>
</comment>
<evidence type="ECO:0000313" key="12">
    <source>
        <dbReference type="Proteomes" id="UP000477311"/>
    </source>
</evidence>
<evidence type="ECO:0000259" key="10">
    <source>
        <dbReference type="PROSITE" id="PS51217"/>
    </source>
</evidence>
<dbReference type="GO" id="GO:0004386">
    <property type="term" value="F:helicase activity"/>
    <property type="evidence" value="ECO:0007669"/>
    <property type="project" value="UniProtKB-KW"/>
</dbReference>
<dbReference type="GO" id="GO:0006281">
    <property type="term" value="P:DNA repair"/>
    <property type="evidence" value="ECO:0007669"/>
    <property type="project" value="UniProtKB-KW"/>
</dbReference>
<keyword evidence="1" id="KW-0540">Nuclease</keyword>
<dbReference type="GO" id="GO:0005524">
    <property type="term" value="F:ATP binding"/>
    <property type="evidence" value="ECO:0007669"/>
    <property type="project" value="UniProtKB-KW"/>
</dbReference>
<dbReference type="EMBL" id="JAAKYA010000006">
    <property type="protein sequence ID" value="NGO38051.1"/>
    <property type="molecule type" value="Genomic_DNA"/>
</dbReference>
<evidence type="ECO:0000256" key="9">
    <source>
        <dbReference type="ARBA" id="ARBA00023204"/>
    </source>
</evidence>
<keyword evidence="4" id="KW-0378">Hydrolase</keyword>
<evidence type="ECO:0000256" key="6">
    <source>
        <dbReference type="ARBA" id="ARBA00022839"/>
    </source>
</evidence>
<dbReference type="InterPro" id="IPR014017">
    <property type="entry name" value="DNA_helicase_UvrD-like_C"/>
</dbReference>
<protein>
    <recommendedName>
        <fullName evidence="10">UvrD-like helicase C-terminal domain-containing protein</fullName>
    </recommendedName>
</protein>
<dbReference type="InterPro" id="IPR049035">
    <property type="entry name" value="ADDB_N"/>
</dbReference>
<evidence type="ECO:0000256" key="5">
    <source>
        <dbReference type="ARBA" id="ARBA00022806"/>
    </source>
</evidence>
<name>A0A6M1RRW0_9BACT</name>
<proteinExistence type="predicted"/>
<sequence>MRVRLWLGPAGSGKTHRCLEEIRARLGSSVEGPPLVLLAPRQMTFQLERQLLSGPGPAGYTRLQVVSFERLCLWLWEELGGGALRFLTAEGRVMVMRSLLGRLRDQLEVLRVGVRRPGLAAELSEAWVECHRHRVSAQRLREGAASLEDQRLAAKLRDWARLNEAYEGWLEEHGLADVVALAEGVVRLLEARRDRGRWIEGVWVDGFAELAPHEVALLGALTRHCGEMTVTFCLDREGMRRGSWLTPWRCVVRSKERLEEALRGPGVEVLEEWLSAAGGSGRFGSASGLVRWERAWALGGGDGGAEVALPPVRLVCCDDPVAEARFAAREIWRFVRGGGRFRDVLVLVRDLELVHDTLRRVFGEYEIPCHWDRREPVAHHPLVVLTRGAFRLVARDWRQADWLAVLKSGLVGGLEEEELDALENEALARGWEGRATWLGREVRDWWVARGGEAAARWDRVLKPWRAWAEAVGCGAGVVSGRTLVTALQCLWRELGVEERLELWAAAGTDGVVAGAGFPGGAVHRTVWEQLQVWLEDVDLAFGGESLAWADWLPVLEAGLADLTVGVVPPALDQVLVGTVDRSRQSEARLVLLLGWNEGVFPARPAGGPLLSEEEWQRLEAAGLGMDLSVLERRAREEHFAYLACTRAREQLVITWCRRDGRGRVMNPSSFVGRVRSWFPGLAVEVWSGDVGEGWAGGEVVHWREGWARALRWCAGEGAGFERVEGVPELFGPLVETFAGHGRSLAGRVLSPGVVDRLYGRRLRLSATQLERFGACPFQFFVWGGLLARERQVYEVDAADRGSFLHQVLAAFHGAVEARGKCWRDLEVEEARALLWEVGEAVAGEYRNGLFASRAVRRCMVVRWLRELESFLEVVLGWMREGRYRLDPVLAEREFGGGDGARAGLDGPGVVLEAGEGRQLVLTGRLDRVDALRVSEGEAVAVVMDYKSGRARLDRAKVAAGLDWQLRVYLQVLEDFGELRERLGVDRVRPVGAFYVPLRPGPESGGDAGGSEEEQAAQRRRAYQHQGLFDFGALGWLEATGDRRGEQFAWRRTGDGLPHAQSWQAMDSAAFARFREESRRMLLEVAARIWRGEVGPDPYRHQGEVACDFCACGAICRLDRRRHRFRRLAVARPGFDRVG</sequence>
<keyword evidence="8" id="KW-0238">DNA-binding</keyword>
<feature type="domain" description="UvrD-like helicase C-terminal" evidence="10">
    <location>
        <begin position="281"/>
        <end position="584"/>
    </location>
</feature>
<dbReference type="GO" id="GO:0004527">
    <property type="term" value="F:exonuclease activity"/>
    <property type="evidence" value="ECO:0007669"/>
    <property type="project" value="UniProtKB-KW"/>
</dbReference>
<dbReference type="GO" id="GO:0006310">
    <property type="term" value="P:DNA recombination"/>
    <property type="evidence" value="ECO:0007669"/>
    <property type="project" value="TreeGrafter"/>
</dbReference>
<dbReference type="InterPro" id="IPR011604">
    <property type="entry name" value="PDDEXK-like_dom_sf"/>
</dbReference>
<dbReference type="PROSITE" id="PS51217">
    <property type="entry name" value="UVRD_HELICASE_CTER"/>
    <property type="match status" value="1"/>
</dbReference>
<evidence type="ECO:0000256" key="3">
    <source>
        <dbReference type="ARBA" id="ARBA00022763"/>
    </source>
</evidence>
<dbReference type="SUPFAM" id="SSF52540">
    <property type="entry name" value="P-loop containing nucleoside triphosphate hydrolases"/>
    <property type="match status" value="1"/>
</dbReference>
<evidence type="ECO:0000313" key="11">
    <source>
        <dbReference type="EMBL" id="NGO38051.1"/>
    </source>
</evidence>
<evidence type="ECO:0000256" key="7">
    <source>
        <dbReference type="ARBA" id="ARBA00022840"/>
    </source>
</evidence>
<dbReference type="InterPro" id="IPR027417">
    <property type="entry name" value="P-loop_NTPase"/>
</dbReference>
<reference evidence="11 12" key="1">
    <citation type="submission" date="2020-02" db="EMBL/GenBank/DDBJ databases">
        <title>Draft genome sequence of Limisphaera ngatamarikiensis NGM72.4T, a thermophilic Verrucomicrobia grouped in subdivision 3.</title>
        <authorList>
            <person name="Carere C.R."/>
            <person name="Steen J."/>
            <person name="Hugenholtz P."/>
            <person name="Stott M.B."/>
        </authorList>
    </citation>
    <scope>NUCLEOTIDE SEQUENCE [LARGE SCALE GENOMIC DNA]</scope>
    <source>
        <strain evidence="11 12">NGM72.4</strain>
    </source>
</reference>
<keyword evidence="12" id="KW-1185">Reference proteome</keyword>
<evidence type="ECO:0000256" key="1">
    <source>
        <dbReference type="ARBA" id="ARBA00022722"/>
    </source>
</evidence>
<keyword evidence="3" id="KW-0227">DNA damage</keyword>
<dbReference type="Proteomes" id="UP000477311">
    <property type="component" value="Unassembled WGS sequence"/>
</dbReference>
<gene>
    <name evidence="11" type="ORF">G4L39_01385</name>
</gene>
<dbReference type="PANTHER" id="PTHR30591:SF1">
    <property type="entry name" value="RECBCD ENZYME SUBUNIT RECC"/>
    <property type="match status" value="1"/>
</dbReference>
<dbReference type="Gene3D" id="3.40.50.300">
    <property type="entry name" value="P-loop containing nucleotide triphosphate hydrolases"/>
    <property type="match status" value="4"/>
</dbReference>
<dbReference type="RefSeq" id="WP_165105339.1">
    <property type="nucleotide sequence ID" value="NZ_JAAKYA010000006.1"/>
</dbReference>
<dbReference type="Pfam" id="PF21445">
    <property type="entry name" value="ADDB_N"/>
    <property type="match status" value="1"/>
</dbReference>